<protein>
    <submittedName>
        <fullName evidence="4">LLM class flavin-dependent oxidoreductase</fullName>
    </submittedName>
</protein>
<dbReference type="InterPro" id="IPR011251">
    <property type="entry name" value="Luciferase-like_dom"/>
</dbReference>
<gene>
    <name evidence="4" type="ORF">ABUL08_10440</name>
    <name evidence="3" type="ORF">VK199_10390</name>
</gene>
<dbReference type="Pfam" id="PF00296">
    <property type="entry name" value="Bac_luciferase"/>
    <property type="match status" value="1"/>
</dbReference>
<reference evidence="3" key="1">
    <citation type="submission" date="2024-01" db="EMBL/GenBank/DDBJ databases">
        <title>The genome sequence of Micromonospora mangrovi CCTCC AA 2012012.</title>
        <authorList>
            <person name="Gao J."/>
        </authorList>
    </citation>
    <scope>NUCLEOTIDE SEQUENCE</scope>
    <source>
        <strain evidence="3">CCTCC AA 2012012</strain>
    </source>
</reference>
<evidence type="ECO:0000313" key="4">
    <source>
        <dbReference type="EMBL" id="XCH76484.1"/>
    </source>
</evidence>
<dbReference type="SUPFAM" id="SSF51679">
    <property type="entry name" value="Bacterial luciferase-like"/>
    <property type="match status" value="1"/>
</dbReference>
<dbReference type="GO" id="GO:0016705">
    <property type="term" value="F:oxidoreductase activity, acting on paired donors, with incorporation or reduction of molecular oxygen"/>
    <property type="evidence" value="ECO:0007669"/>
    <property type="project" value="InterPro"/>
</dbReference>
<dbReference type="InterPro" id="IPR036661">
    <property type="entry name" value="Luciferase-like_sf"/>
</dbReference>
<evidence type="ECO:0000313" key="3">
    <source>
        <dbReference type="EMBL" id="XBP95780.1"/>
    </source>
</evidence>
<dbReference type="AlphaFoldDB" id="A0AAU8HMM9"/>
<dbReference type="EMBL" id="CP157762">
    <property type="protein sequence ID" value="XBP95780.1"/>
    <property type="molecule type" value="Genomic_DNA"/>
</dbReference>
<name>A0AAU8HMM9_9ACTN</name>
<reference evidence="4" key="2">
    <citation type="submission" date="2024-06" db="EMBL/GenBank/DDBJ databases">
        <title>Micromonospora mangrovi CCTCC AA 2012012 genome sequences.</title>
        <authorList>
            <person name="Gao J."/>
        </authorList>
    </citation>
    <scope>NUCLEOTIDE SEQUENCE</scope>
    <source>
        <strain evidence="4">CCTCC AA 2012012</strain>
    </source>
</reference>
<evidence type="ECO:0000256" key="1">
    <source>
        <dbReference type="SAM" id="MobiDB-lite"/>
    </source>
</evidence>
<feature type="region of interest" description="Disordered" evidence="1">
    <location>
        <begin position="85"/>
        <end position="124"/>
    </location>
</feature>
<dbReference type="Gene3D" id="3.20.20.30">
    <property type="entry name" value="Luciferase-like domain"/>
    <property type="match status" value="1"/>
</dbReference>
<evidence type="ECO:0000259" key="2">
    <source>
        <dbReference type="Pfam" id="PF00296"/>
    </source>
</evidence>
<sequence length="124" mass="13005">MDLGLGLPIGNPGCLPDWARRAEAAGFASLALLDRLAYDNPEPLVALAVLAGVTTRVRLQTEVLLGPLRGTALLAKQVATLDRMSGGWSVSSPSRPAHRRPWNGPGGRSPTTTRSSGGRVGARR</sequence>
<accession>A0AAU8HMM9</accession>
<proteinExistence type="predicted"/>
<dbReference type="RefSeq" id="WP_350936909.1">
    <property type="nucleotide sequence ID" value="NZ_CP157762.1"/>
</dbReference>
<organism evidence="4">
    <name type="scientific">Micromonospora sp. CCTCC AA 2012012</name>
    <dbReference type="NCBI Taxonomy" id="3111921"/>
    <lineage>
        <taxon>Bacteria</taxon>
        <taxon>Bacillati</taxon>
        <taxon>Actinomycetota</taxon>
        <taxon>Actinomycetes</taxon>
        <taxon>Micromonosporales</taxon>
        <taxon>Micromonosporaceae</taxon>
        <taxon>Micromonospora</taxon>
    </lineage>
</organism>
<dbReference type="EMBL" id="CP159342">
    <property type="protein sequence ID" value="XCH76484.1"/>
    <property type="molecule type" value="Genomic_DNA"/>
</dbReference>
<feature type="domain" description="Luciferase-like" evidence="2">
    <location>
        <begin position="15"/>
        <end position="87"/>
    </location>
</feature>